<organism evidence="4 5">
    <name type="scientific">Fasciola hepatica</name>
    <name type="common">Liver fluke</name>
    <dbReference type="NCBI Taxonomy" id="6192"/>
    <lineage>
        <taxon>Eukaryota</taxon>
        <taxon>Metazoa</taxon>
        <taxon>Spiralia</taxon>
        <taxon>Lophotrochozoa</taxon>
        <taxon>Platyhelminthes</taxon>
        <taxon>Trematoda</taxon>
        <taxon>Digenea</taxon>
        <taxon>Plagiorchiida</taxon>
        <taxon>Echinostomata</taxon>
        <taxon>Echinostomatoidea</taxon>
        <taxon>Fasciolidae</taxon>
        <taxon>Fasciola</taxon>
    </lineage>
</organism>
<dbReference type="Pfam" id="PF00812">
    <property type="entry name" value="Ephrin"/>
    <property type="match status" value="1"/>
</dbReference>
<comment type="caution">
    <text evidence="4">The sequence shown here is derived from an EMBL/GenBank/DDBJ whole genome shotgun (WGS) entry which is preliminary data.</text>
</comment>
<evidence type="ECO:0000313" key="5">
    <source>
        <dbReference type="Proteomes" id="UP000230066"/>
    </source>
</evidence>
<dbReference type="GO" id="GO:0016020">
    <property type="term" value="C:membrane"/>
    <property type="evidence" value="ECO:0007669"/>
    <property type="project" value="InterPro"/>
</dbReference>
<feature type="chain" id="PRO_5020030200" description="Ephrin RBD domain-containing protein" evidence="2">
    <location>
        <begin position="22"/>
        <end position="417"/>
    </location>
</feature>
<keyword evidence="1" id="KW-1133">Transmembrane helix</keyword>
<keyword evidence="1" id="KW-0812">Transmembrane</keyword>
<keyword evidence="2" id="KW-0732">Signal</keyword>
<name>A0A4E0RIU5_FASHE</name>
<evidence type="ECO:0000256" key="1">
    <source>
        <dbReference type="SAM" id="Phobius"/>
    </source>
</evidence>
<evidence type="ECO:0000313" key="4">
    <source>
        <dbReference type="EMBL" id="THD28849.1"/>
    </source>
</evidence>
<dbReference type="InterPro" id="IPR001799">
    <property type="entry name" value="Ephrin_RBD"/>
</dbReference>
<keyword evidence="5" id="KW-1185">Reference proteome</keyword>
<dbReference type="AlphaFoldDB" id="A0A4E0RIU5"/>
<evidence type="ECO:0000259" key="3">
    <source>
        <dbReference type="Pfam" id="PF00812"/>
    </source>
</evidence>
<dbReference type="InterPro" id="IPR008972">
    <property type="entry name" value="Cupredoxin"/>
</dbReference>
<dbReference type="SUPFAM" id="SSF49503">
    <property type="entry name" value="Cupredoxins"/>
    <property type="match status" value="1"/>
</dbReference>
<feature type="domain" description="Ephrin RBD" evidence="3">
    <location>
        <begin position="24"/>
        <end position="129"/>
    </location>
</feature>
<keyword evidence="1" id="KW-0472">Membrane</keyword>
<feature type="transmembrane region" description="Helical" evidence="1">
    <location>
        <begin position="203"/>
        <end position="227"/>
    </location>
</feature>
<dbReference type="Gene3D" id="2.60.40.420">
    <property type="entry name" value="Cupredoxins - blue copper proteins"/>
    <property type="match status" value="1"/>
</dbReference>
<sequence>MHIGFYYIIMTVLPMLPNASGLHQDHIVQWDVSNELFKEQKNVMHVQEGDNLIFTCLKNPSHNFQLFWTTFTDVYNACNSVNIQRVRKLFECKQGKSNIDFILKVSQFSELSGAPQYLPGKPVFYVAQTPWCSEANMKLATIRETDKHMFIQRNKSLLKILKQNEPWTANITTTKATLLYVKSLSNRDRSQLMESSDWSNYRFLLLPGSLALLTLLGMQIVVCTFWLPKSVKRYFRCCESRRNARPEEDEEGADLRCYRSQIKTRLVRSKCPDLSRCVAADQRFSHIDRTQTASTVTVPQCLPCGPNYFPRAHKMRNCSLRKDCLDSYSYEPVCTNYITSASLALSANNKPATSSINSEIICTADPVSGKLICYHINPLLEPTLWIPCAQKPLESSRKVPCVKPTIRFAETSSCDDK</sequence>
<gene>
    <name evidence="4" type="ORF">D915_000318</name>
</gene>
<protein>
    <recommendedName>
        <fullName evidence="3">Ephrin RBD domain-containing protein</fullName>
    </recommendedName>
</protein>
<dbReference type="EMBL" id="JXXN02000058">
    <property type="protein sequence ID" value="THD28849.1"/>
    <property type="molecule type" value="Genomic_DNA"/>
</dbReference>
<accession>A0A4E0RIU5</accession>
<evidence type="ECO:0000256" key="2">
    <source>
        <dbReference type="SAM" id="SignalP"/>
    </source>
</evidence>
<feature type="signal peptide" evidence="2">
    <location>
        <begin position="1"/>
        <end position="21"/>
    </location>
</feature>
<dbReference type="Proteomes" id="UP000230066">
    <property type="component" value="Unassembled WGS sequence"/>
</dbReference>
<reference evidence="4" key="1">
    <citation type="submission" date="2019-03" db="EMBL/GenBank/DDBJ databases">
        <title>Improved annotation for the trematode Fasciola hepatica.</title>
        <authorList>
            <person name="Choi Y.-J."/>
            <person name="Martin J."/>
            <person name="Mitreva M."/>
        </authorList>
    </citation>
    <scope>NUCLEOTIDE SEQUENCE [LARGE SCALE GENOMIC DNA]</scope>
</reference>
<proteinExistence type="predicted"/>